<keyword evidence="4" id="KW-1185">Reference proteome</keyword>
<feature type="signal peptide" evidence="2">
    <location>
        <begin position="1"/>
        <end position="16"/>
    </location>
</feature>
<evidence type="ECO:0000256" key="1">
    <source>
        <dbReference type="SAM" id="MobiDB-lite"/>
    </source>
</evidence>
<organism evidence="3 4">
    <name type="scientific">Coniella lustricola</name>
    <dbReference type="NCBI Taxonomy" id="2025994"/>
    <lineage>
        <taxon>Eukaryota</taxon>
        <taxon>Fungi</taxon>
        <taxon>Dikarya</taxon>
        <taxon>Ascomycota</taxon>
        <taxon>Pezizomycotina</taxon>
        <taxon>Sordariomycetes</taxon>
        <taxon>Sordariomycetidae</taxon>
        <taxon>Diaporthales</taxon>
        <taxon>Schizoparmaceae</taxon>
        <taxon>Coniella</taxon>
    </lineage>
</organism>
<dbReference type="EMBL" id="KZ678680">
    <property type="protein sequence ID" value="PSR76995.1"/>
    <property type="molecule type" value="Genomic_DNA"/>
</dbReference>
<feature type="region of interest" description="Disordered" evidence="1">
    <location>
        <begin position="82"/>
        <end position="118"/>
    </location>
</feature>
<dbReference type="InParanoid" id="A0A2T2ZUC5"/>
<dbReference type="Proteomes" id="UP000241462">
    <property type="component" value="Unassembled WGS sequence"/>
</dbReference>
<feature type="compositionally biased region" description="Basic and acidic residues" evidence="1">
    <location>
        <begin position="87"/>
        <end position="96"/>
    </location>
</feature>
<feature type="chain" id="PRO_5015532321" description="Secreted protein" evidence="2">
    <location>
        <begin position="17"/>
        <end position="118"/>
    </location>
</feature>
<dbReference type="AlphaFoldDB" id="A0A2T2ZUC5"/>
<evidence type="ECO:0000313" key="3">
    <source>
        <dbReference type="EMBL" id="PSR76995.1"/>
    </source>
</evidence>
<evidence type="ECO:0000256" key="2">
    <source>
        <dbReference type="SAM" id="SignalP"/>
    </source>
</evidence>
<keyword evidence="2" id="KW-0732">Signal</keyword>
<feature type="compositionally biased region" description="Basic residues" evidence="1">
    <location>
        <begin position="109"/>
        <end position="118"/>
    </location>
</feature>
<name>A0A2T2ZUC5_9PEZI</name>
<proteinExistence type="predicted"/>
<protein>
    <recommendedName>
        <fullName evidence="5">Secreted protein</fullName>
    </recommendedName>
</protein>
<accession>A0A2T2ZUC5</accession>
<evidence type="ECO:0008006" key="5">
    <source>
        <dbReference type="Google" id="ProtNLM"/>
    </source>
</evidence>
<reference evidence="3 4" key="1">
    <citation type="journal article" date="2018" name="Mycol. Prog.">
        <title>Coniella lustricola, a new species from submerged detritus.</title>
        <authorList>
            <person name="Raudabaugh D.B."/>
            <person name="Iturriaga T."/>
            <person name="Carver A."/>
            <person name="Mondo S."/>
            <person name="Pangilinan J."/>
            <person name="Lipzen A."/>
            <person name="He G."/>
            <person name="Amirebrahimi M."/>
            <person name="Grigoriev I.V."/>
            <person name="Miller A.N."/>
        </authorList>
    </citation>
    <scope>NUCLEOTIDE SEQUENCE [LARGE SCALE GENOMIC DNA]</scope>
    <source>
        <strain evidence="3 4">B22-T-1</strain>
    </source>
</reference>
<gene>
    <name evidence="3" type="ORF">BD289DRAFT_162322</name>
</gene>
<sequence length="118" mass="13801">MIWYAACLLLRCLVNCYLSLFNKKRQTRSHKSTTLQHTATALGAFPHHAPIHSHRTVFHMIKDSKRNSNKNHSQRNNYMLHVSHPLDPIHSRSDLTKKKKIGGIERPPNHHRKKNKNQ</sequence>
<evidence type="ECO:0000313" key="4">
    <source>
        <dbReference type="Proteomes" id="UP000241462"/>
    </source>
</evidence>